<evidence type="ECO:0008006" key="3">
    <source>
        <dbReference type="Google" id="ProtNLM"/>
    </source>
</evidence>
<dbReference type="Gene3D" id="3.40.30.10">
    <property type="entry name" value="Glutaredoxin"/>
    <property type="match status" value="1"/>
</dbReference>
<dbReference type="Proteomes" id="UP000593892">
    <property type="component" value="Chromosome"/>
</dbReference>
<sequence length="122" mass="13895">MYREFRDRVDFYVVYIQEAHASDMWQLPVNEKDGVIFATPKTQQDRSLVASACVRKLGLEMPALLDGIDNAVDLAYTGWPDRLYVIDKDGYVRYKSGPGPFGFHPEQMRPTVIQVAGQNPKN</sequence>
<dbReference type="PANTHER" id="PTHR11781">
    <property type="entry name" value="IODOTHYRONINE DEIODINASE"/>
    <property type="match status" value="1"/>
</dbReference>
<keyword evidence="2" id="KW-1185">Reference proteome</keyword>
<proteinExistence type="predicted"/>
<accession>A0A7S7NRY6</accession>
<organism evidence="1 2">
    <name type="scientific">Paludibaculum fermentans</name>
    <dbReference type="NCBI Taxonomy" id="1473598"/>
    <lineage>
        <taxon>Bacteria</taxon>
        <taxon>Pseudomonadati</taxon>
        <taxon>Acidobacteriota</taxon>
        <taxon>Terriglobia</taxon>
        <taxon>Bryobacterales</taxon>
        <taxon>Bryobacteraceae</taxon>
        <taxon>Paludibaculum</taxon>
    </lineage>
</organism>
<dbReference type="Pfam" id="PF00837">
    <property type="entry name" value="T4_deiodinase"/>
    <property type="match status" value="1"/>
</dbReference>
<gene>
    <name evidence="1" type="ORF">IRI77_00960</name>
</gene>
<dbReference type="KEGG" id="pfer:IRI77_00960"/>
<dbReference type="AlphaFoldDB" id="A0A7S7NRY6"/>
<reference evidence="1 2" key="1">
    <citation type="submission" date="2020-10" db="EMBL/GenBank/DDBJ databases">
        <title>Complete genome sequence of Paludibaculum fermentans P105T, a facultatively anaerobic acidobacterium capable of dissimilatory Fe(III) reduction.</title>
        <authorList>
            <person name="Dedysh S.N."/>
            <person name="Beletsky A.V."/>
            <person name="Kulichevskaya I.S."/>
            <person name="Mardanov A.V."/>
            <person name="Ravin N.V."/>
        </authorList>
    </citation>
    <scope>NUCLEOTIDE SEQUENCE [LARGE SCALE GENOMIC DNA]</scope>
    <source>
        <strain evidence="1 2">P105</strain>
    </source>
</reference>
<protein>
    <recommendedName>
        <fullName evidence="3">Deiodinase</fullName>
    </recommendedName>
</protein>
<dbReference type="GO" id="GO:0042403">
    <property type="term" value="P:thyroid hormone metabolic process"/>
    <property type="evidence" value="ECO:0007669"/>
    <property type="project" value="TreeGrafter"/>
</dbReference>
<dbReference type="GO" id="GO:0004800">
    <property type="term" value="F:thyroxine 5'-deiodinase activity"/>
    <property type="evidence" value="ECO:0007669"/>
    <property type="project" value="InterPro"/>
</dbReference>
<dbReference type="PANTHER" id="PTHR11781:SF22">
    <property type="entry name" value="TYPE I IODOTHYRONINE DEIODINASE"/>
    <property type="match status" value="1"/>
</dbReference>
<evidence type="ECO:0000313" key="1">
    <source>
        <dbReference type="EMBL" id="QOY88564.1"/>
    </source>
</evidence>
<dbReference type="EMBL" id="CP063849">
    <property type="protein sequence ID" value="QOY88564.1"/>
    <property type="molecule type" value="Genomic_DNA"/>
</dbReference>
<evidence type="ECO:0000313" key="2">
    <source>
        <dbReference type="Proteomes" id="UP000593892"/>
    </source>
</evidence>
<name>A0A7S7NRY6_PALFE</name>
<dbReference type="InterPro" id="IPR000643">
    <property type="entry name" value="Iodothyronine_deiodinase"/>
</dbReference>